<reference evidence="2" key="2">
    <citation type="journal article" date="2024" name="Plant">
        <title>Genomic evolution and insights into agronomic trait innovations of Sesamum species.</title>
        <authorList>
            <person name="Miao H."/>
            <person name="Wang L."/>
            <person name="Qu L."/>
            <person name="Liu H."/>
            <person name="Sun Y."/>
            <person name="Le M."/>
            <person name="Wang Q."/>
            <person name="Wei S."/>
            <person name="Zheng Y."/>
            <person name="Lin W."/>
            <person name="Duan Y."/>
            <person name="Cao H."/>
            <person name="Xiong S."/>
            <person name="Wang X."/>
            <person name="Wei L."/>
            <person name="Li C."/>
            <person name="Ma Q."/>
            <person name="Ju M."/>
            <person name="Zhao R."/>
            <person name="Li G."/>
            <person name="Mu C."/>
            <person name="Tian Q."/>
            <person name="Mei H."/>
            <person name="Zhang T."/>
            <person name="Gao T."/>
            <person name="Zhang H."/>
        </authorList>
    </citation>
    <scope>NUCLEOTIDE SEQUENCE</scope>
    <source>
        <strain evidence="2">G02</strain>
    </source>
</reference>
<evidence type="ECO:0000256" key="1">
    <source>
        <dbReference type="SAM" id="MobiDB-lite"/>
    </source>
</evidence>
<accession>A0AAW2VMX0</accession>
<name>A0AAW2VMX0_SESRA</name>
<evidence type="ECO:0000313" key="2">
    <source>
        <dbReference type="EMBL" id="KAL0430628.1"/>
    </source>
</evidence>
<feature type="compositionally biased region" description="Basic and acidic residues" evidence="1">
    <location>
        <begin position="63"/>
        <end position="79"/>
    </location>
</feature>
<feature type="compositionally biased region" description="Basic residues" evidence="1">
    <location>
        <begin position="1"/>
        <end position="11"/>
    </location>
</feature>
<dbReference type="EMBL" id="JACGWJ010000003">
    <property type="protein sequence ID" value="KAL0430628.1"/>
    <property type="molecule type" value="Genomic_DNA"/>
</dbReference>
<feature type="region of interest" description="Disordered" evidence="1">
    <location>
        <begin position="1"/>
        <end position="79"/>
    </location>
</feature>
<reference evidence="2" key="1">
    <citation type="submission" date="2020-06" db="EMBL/GenBank/DDBJ databases">
        <authorList>
            <person name="Li T."/>
            <person name="Hu X."/>
            <person name="Zhang T."/>
            <person name="Song X."/>
            <person name="Zhang H."/>
            <person name="Dai N."/>
            <person name="Sheng W."/>
            <person name="Hou X."/>
            <person name="Wei L."/>
        </authorList>
    </citation>
    <scope>NUCLEOTIDE SEQUENCE</scope>
    <source>
        <strain evidence="2">G02</strain>
        <tissue evidence="2">Leaf</tissue>
    </source>
</reference>
<comment type="caution">
    <text evidence="2">The sequence shown here is derived from an EMBL/GenBank/DDBJ whole genome shotgun (WGS) entry which is preliminary data.</text>
</comment>
<organism evidence="2">
    <name type="scientific">Sesamum radiatum</name>
    <name type="common">Black benniseed</name>
    <dbReference type="NCBI Taxonomy" id="300843"/>
    <lineage>
        <taxon>Eukaryota</taxon>
        <taxon>Viridiplantae</taxon>
        <taxon>Streptophyta</taxon>
        <taxon>Embryophyta</taxon>
        <taxon>Tracheophyta</taxon>
        <taxon>Spermatophyta</taxon>
        <taxon>Magnoliopsida</taxon>
        <taxon>eudicotyledons</taxon>
        <taxon>Gunneridae</taxon>
        <taxon>Pentapetalae</taxon>
        <taxon>asterids</taxon>
        <taxon>lamiids</taxon>
        <taxon>Lamiales</taxon>
        <taxon>Pedaliaceae</taxon>
        <taxon>Sesamum</taxon>
    </lineage>
</organism>
<protein>
    <submittedName>
        <fullName evidence="2">Uncharacterized protein</fullName>
    </submittedName>
</protein>
<dbReference type="AlphaFoldDB" id="A0AAW2VMX0"/>
<proteinExistence type="predicted"/>
<sequence length="79" mass="8581">MPPLGGKRRGTPRLVGGSVSPSWWRSSPRPGRGERSAGVRDASTWRGLTSTWGGGGRPLTPAGEREHLDPGERRPLRRL</sequence>
<gene>
    <name evidence="2" type="ORF">Sradi_0688800</name>
</gene>
<feature type="compositionally biased region" description="Low complexity" evidence="1">
    <location>
        <begin position="15"/>
        <end position="30"/>
    </location>
</feature>